<protein>
    <submittedName>
        <fullName evidence="1">Uncharacterized protein</fullName>
    </submittedName>
</protein>
<name>A0A2P2QQC5_RHIMU</name>
<dbReference type="EMBL" id="GGEC01088641">
    <property type="protein sequence ID" value="MBX69125.1"/>
    <property type="molecule type" value="Transcribed_RNA"/>
</dbReference>
<accession>A0A2P2QQC5</accession>
<proteinExistence type="predicted"/>
<reference evidence="1" key="1">
    <citation type="submission" date="2018-02" db="EMBL/GenBank/DDBJ databases">
        <title>Rhizophora mucronata_Transcriptome.</title>
        <authorList>
            <person name="Meera S.P."/>
            <person name="Sreeshan A."/>
            <person name="Augustine A."/>
        </authorList>
    </citation>
    <scope>NUCLEOTIDE SEQUENCE</scope>
    <source>
        <tissue evidence="1">Leaf</tissue>
    </source>
</reference>
<organism evidence="1">
    <name type="scientific">Rhizophora mucronata</name>
    <name type="common">Asiatic mangrove</name>
    <dbReference type="NCBI Taxonomy" id="61149"/>
    <lineage>
        <taxon>Eukaryota</taxon>
        <taxon>Viridiplantae</taxon>
        <taxon>Streptophyta</taxon>
        <taxon>Embryophyta</taxon>
        <taxon>Tracheophyta</taxon>
        <taxon>Spermatophyta</taxon>
        <taxon>Magnoliopsida</taxon>
        <taxon>eudicotyledons</taxon>
        <taxon>Gunneridae</taxon>
        <taxon>Pentapetalae</taxon>
        <taxon>rosids</taxon>
        <taxon>fabids</taxon>
        <taxon>Malpighiales</taxon>
        <taxon>Rhizophoraceae</taxon>
        <taxon>Rhizophora</taxon>
    </lineage>
</organism>
<evidence type="ECO:0000313" key="1">
    <source>
        <dbReference type="EMBL" id="MBX69125.1"/>
    </source>
</evidence>
<dbReference type="AlphaFoldDB" id="A0A2P2QQC5"/>
<sequence length="26" mass="2855">MVIGVVMSLDVCNSTQNNRSQTNCIQ</sequence>